<dbReference type="EMBL" id="JAHRIN010050684">
    <property type="protein sequence ID" value="MEQ2208733.1"/>
    <property type="molecule type" value="Genomic_DNA"/>
</dbReference>
<protein>
    <submittedName>
        <fullName evidence="1">Uncharacterized protein</fullName>
    </submittedName>
</protein>
<name>A0ABV0RMF6_9TELE</name>
<organism evidence="1 2">
    <name type="scientific">Xenoophorus captivus</name>
    <dbReference type="NCBI Taxonomy" id="1517983"/>
    <lineage>
        <taxon>Eukaryota</taxon>
        <taxon>Metazoa</taxon>
        <taxon>Chordata</taxon>
        <taxon>Craniata</taxon>
        <taxon>Vertebrata</taxon>
        <taxon>Euteleostomi</taxon>
        <taxon>Actinopterygii</taxon>
        <taxon>Neopterygii</taxon>
        <taxon>Teleostei</taxon>
        <taxon>Neoteleostei</taxon>
        <taxon>Acanthomorphata</taxon>
        <taxon>Ovalentaria</taxon>
        <taxon>Atherinomorphae</taxon>
        <taxon>Cyprinodontiformes</taxon>
        <taxon>Goodeidae</taxon>
        <taxon>Xenoophorus</taxon>
    </lineage>
</organism>
<proteinExistence type="predicted"/>
<evidence type="ECO:0000313" key="1">
    <source>
        <dbReference type="EMBL" id="MEQ2208733.1"/>
    </source>
</evidence>
<sequence>MAAKAGSIFTDPCFHCSITYPDPNRSLSVDGPENRSRQPASETAVTRLLQILTRFTRGRTVFKHKPQHLVVWFLFQLSGFPLMAPDNGLDLDLTRSVLLTLINGTRQHAVGSYFEGLT</sequence>
<evidence type="ECO:0000313" key="2">
    <source>
        <dbReference type="Proteomes" id="UP001434883"/>
    </source>
</evidence>
<dbReference type="Proteomes" id="UP001434883">
    <property type="component" value="Unassembled WGS sequence"/>
</dbReference>
<gene>
    <name evidence="1" type="ORF">XENOCAPTIV_012989</name>
</gene>
<reference evidence="1 2" key="1">
    <citation type="submission" date="2021-06" db="EMBL/GenBank/DDBJ databases">
        <authorList>
            <person name="Palmer J.M."/>
        </authorList>
    </citation>
    <scope>NUCLEOTIDE SEQUENCE [LARGE SCALE GENOMIC DNA]</scope>
    <source>
        <strain evidence="1 2">XC_2019</strain>
        <tissue evidence="1">Muscle</tissue>
    </source>
</reference>
<comment type="caution">
    <text evidence="1">The sequence shown here is derived from an EMBL/GenBank/DDBJ whole genome shotgun (WGS) entry which is preliminary data.</text>
</comment>
<keyword evidence="2" id="KW-1185">Reference proteome</keyword>
<accession>A0ABV0RMF6</accession>